<dbReference type="InterPro" id="IPR036397">
    <property type="entry name" value="RNaseH_sf"/>
</dbReference>
<evidence type="ECO:0000313" key="2">
    <source>
        <dbReference type="EMBL" id="MDR6376104.1"/>
    </source>
</evidence>
<keyword evidence="3" id="KW-1185">Reference proteome</keyword>
<feature type="compositionally biased region" description="Basic and acidic residues" evidence="1">
    <location>
        <begin position="713"/>
        <end position="727"/>
    </location>
</feature>
<accession>A0ABU1KYV5</accession>
<sequence>MLVKNDLFEDKGSNRYRVLAIPDTPGRGWVMPLSVKNGWPIYRDFGVLTGHADPKPVTRKHPSGLPDLAFHTETARARARKALEAIEPLLNNPQIFEPALRGTLVKARAKELKQSETTLYRYLRLYWLNGQTVLALIPDFDKIGRRLLGTTANRGRRPKDGKYCTFQMSPIDVENVETAIRKYFLNGEISTLAGAHFRMREEKYSYLDGNGDSYLLPHGEFPSIHQFRHVARTRFKLAEVLRKKRGKKEFDREHAAHLGSALEQCVGVGHVYEIDATIADIYLVAKEDRSSIIGKPTLYFIYDRWSRLVVGFYAGLENASWTGAMLAILSIAADKRELCTRYGVPYNPEDWPAHATFPEKFVGDRGEMASKSSDRICDGMQSTVTNTQSLLPHRKGTVECGFKLFHASIADIAPGYEPPRNAVKRRAKHYHQDASLTEDEFASTALMHAIAHNRRIMEGYDLLPRQVLAKVPAMPLRLWEDDVASRSGALARYDYDYLHLQLLPRGEATVTQDGIFFKHCVYTCPEAEELGWFVSAGKRGNFKIACSYDLRLVDSIVVYDPKDPRRAYECKLAAHSEKVTGYSFAEVDFIRRMAVLNNFDGQAEADQAKAALRRHVGKLSADAVAQRLVAAKGLSKSARRADTAAARDAERAASRRVEARMPSLSSNFAQNVIELPVRPATAPHSAPPTLPEQARQLDTGPEALQRPSVSRTPLRDLLRKKQQEPIK</sequence>
<feature type="region of interest" description="Disordered" evidence="1">
    <location>
        <begin position="679"/>
        <end position="727"/>
    </location>
</feature>
<reference evidence="2 3" key="1">
    <citation type="submission" date="2023-07" db="EMBL/GenBank/DDBJ databases">
        <title>Sorghum-associated microbial communities from plants grown in Nebraska, USA.</title>
        <authorList>
            <person name="Schachtman D."/>
        </authorList>
    </citation>
    <scope>NUCLEOTIDE SEQUENCE [LARGE SCALE GENOMIC DNA]</scope>
    <source>
        <strain evidence="2 3">DS1039</strain>
    </source>
</reference>
<evidence type="ECO:0000256" key="1">
    <source>
        <dbReference type="SAM" id="MobiDB-lite"/>
    </source>
</evidence>
<gene>
    <name evidence="2" type="ORF">J2776_002804</name>
</gene>
<protein>
    <submittedName>
        <fullName evidence="2">Uncharacterized protein</fullName>
    </submittedName>
</protein>
<dbReference type="RefSeq" id="WP_310066527.1">
    <property type="nucleotide sequence ID" value="NZ_JAVDQN010000002.1"/>
</dbReference>
<dbReference type="Gene3D" id="3.30.420.10">
    <property type="entry name" value="Ribonuclease H-like superfamily/Ribonuclease H"/>
    <property type="match status" value="1"/>
</dbReference>
<comment type="caution">
    <text evidence="2">The sequence shown here is derived from an EMBL/GenBank/DDBJ whole genome shotgun (WGS) entry which is preliminary data.</text>
</comment>
<name>A0ABU1KYV5_9BURK</name>
<dbReference type="Proteomes" id="UP001185254">
    <property type="component" value="Unassembled WGS sequence"/>
</dbReference>
<proteinExistence type="predicted"/>
<dbReference type="EMBL" id="JAVDQN010000002">
    <property type="protein sequence ID" value="MDR6376104.1"/>
    <property type="molecule type" value="Genomic_DNA"/>
</dbReference>
<organism evidence="2 3">
    <name type="scientific">Paraburkholderia caledonica</name>
    <dbReference type="NCBI Taxonomy" id="134536"/>
    <lineage>
        <taxon>Bacteria</taxon>
        <taxon>Pseudomonadati</taxon>
        <taxon>Pseudomonadota</taxon>
        <taxon>Betaproteobacteria</taxon>
        <taxon>Burkholderiales</taxon>
        <taxon>Burkholderiaceae</taxon>
        <taxon>Paraburkholderia</taxon>
    </lineage>
</organism>
<evidence type="ECO:0000313" key="3">
    <source>
        <dbReference type="Proteomes" id="UP001185254"/>
    </source>
</evidence>